<comment type="caution">
    <text evidence="2">The sequence shown here is derived from an EMBL/GenBank/DDBJ whole genome shotgun (WGS) entry which is preliminary data.</text>
</comment>
<accession>A0A921Z229</accession>
<feature type="domain" description="CHK kinase-like" evidence="1">
    <location>
        <begin position="127"/>
        <end position="313"/>
    </location>
</feature>
<dbReference type="AlphaFoldDB" id="A0A921Z229"/>
<dbReference type="PANTHER" id="PTHR11012">
    <property type="entry name" value="PROTEIN KINASE-LIKE DOMAIN-CONTAINING"/>
    <property type="match status" value="1"/>
</dbReference>
<name>A0A921Z229_MANSE</name>
<evidence type="ECO:0000259" key="1">
    <source>
        <dbReference type="SMART" id="SM00587"/>
    </source>
</evidence>
<proteinExistence type="predicted"/>
<evidence type="ECO:0000313" key="2">
    <source>
        <dbReference type="EMBL" id="KAG6449365.1"/>
    </source>
</evidence>
<sequence>MAATMARATRALTDLLDKIASTQKYKDPVIQLNPINSKGANYTSQLFGVTIKGENKPDLNLFAKVAVIGEKVRTQGICKVFDTEHYMYTKLMPIYREIEERQNVPEEHRLQMPKYYGCTTKEYEEVLVLEDLTTKGYEVRDRLKELDWKFATAALTELAKIHSLSFAYGIENPEDFDQSCDILNVAMNNDDAMNVVWRRIANKAIEMTVDQNKEWMQNFLMNYGGQSLLEYAKPLRRPALIHGDFRVSNMMQKIDENGRVHVKIVDYQTAQAASPIIDLLYFIFSSSSEEFRAKYYDKLIEHYYTQLSLAIKRIGYDPEQVYSREDFDFEYKKKLPFGLHAAVFTVPLVTIDAANAPKMDEDMDISRFSMENKSALFPERLNGVVNDFIRWGVTCD</sequence>
<gene>
    <name evidence="2" type="ORF">O3G_MSEX006035</name>
</gene>
<dbReference type="PANTHER" id="PTHR11012:SF30">
    <property type="entry name" value="PROTEIN KINASE-LIKE DOMAIN-CONTAINING"/>
    <property type="match status" value="1"/>
</dbReference>
<keyword evidence="3" id="KW-1185">Reference proteome</keyword>
<dbReference type="Pfam" id="PF02958">
    <property type="entry name" value="EcKL"/>
    <property type="match status" value="1"/>
</dbReference>
<protein>
    <recommendedName>
        <fullName evidence="1">CHK kinase-like domain-containing protein</fullName>
    </recommendedName>
</protein>
<dbReference type="InterPro" id="IPR015897">
    <property type="entry name" value="CHK_kinase-like"/>
</dbReference>
<dbReference type="EMBL" id="JH668373">
    <property type="protein sequence ID" value="KAG6449365.1"/>
    <property type="molecule type" value="Genomic_DNA"/>
</dbReference>
<evidence type="ECO:0000313" key="3">
    <source>
        <dbReference type="Proteomes" id="UP000791440"/>
    </source>
</evidence>
<organism evidence="2 3">
    <name type="scientific">Manduca sexta</name>
    <name type="common">Tobacco hawkmoth</name>
    <name type="synonym">Tobacco hornworm</name>
    <dbReference type="NCBI Taxonomy" id="7130"/>
    <lineage>
        <taxon>Eukaryota</taxon>
        <taxon>Metazoa</taxon>
        <taxon>Ecdysozoa</taxon>
        <taxon>Arthropoda</taxon>
        <taxon>Hexapoda</taxon>
        <taxon>Insecta</taxon>
        <taxon>Pterygota</taxon>
        <taxon>Neoptera</taxon>
        <taxon>Endopterygota</taxon>
        <taxon>Lepidoptera</taxon>
        <taxon>Glossata</taxon>
        <taxon>Ditrysia</taxon>
        <taxon>Bombycoidea</taxon>
        <taxon>Sphingidae</taxon>
        <taxon>Sphinginae</taxon>
        <taxon>Sphingini</taxon>
        <taxon>Manduca</taxon>
    </lineage>
</organism>
<reference evidence="2" key="1">
    <citation type="journal article" date="2016" name="Insect Biochem. Mol. Biol.">
        <title>Multifaceted biological insights from a draft genome sequence of the tobacco hornworm moth, Manduca sexta.</title>
        <authorList>
            <person name="Kanost M.R."/>
            <person name="Arrese E.L."/>
            <person name="Cao X."/>
            <person name="Chen Y.R."/>
            <person name="Chellapilla S."/>
            <person name="Goldsmith M.R."/>
            <person name="Grosse-Wilde E."/>
            <person name="Heckel D.G."/>
            <person name="Herndon N."/>
            <person name="Jiang H."/>
            <person name="Papanicolaou A."/>
            <person name="Qu J."/>
            <person name="Soulages J.L."/>
            <person name="Vogel H."/>
            <person name="Walters J."/>
            <person name="Waterhouse R.M."/>
            <person name="Ahn S.J."/>
            <person name="Almeida F.C."/>
            <person name="An C."/>
            <person name="Aqrawi P."/>
            <person name="Bretschneider A."/>
            <person name="Bryant W.B."/>
            <person name="Bucks S."/>
            <person name="Chao H."/>
            <person name="Chevignon G."/>
            <person name="Christen J.M."/>
            <person name="Clarke D.F."/>
            <person name="Dittmer N.T."/>
            <person name="Ferguson L.C.F."/>
            <person name="Garavelou S."/>
            <person name="Gordon K.H.J."/>
            <person name="Gunaratna R.T."/>
            <person name="Han Y."/>
            <person name="Hauser F."/>
            <person name="He Y."/>
            <person name="Heidel-Fischer H."/>
            <person name="Hirsh A."/>
            <person name="Hu Y."/>
            <person name="Jiang H."/>
            <person name="Kalra D."/>
            <person name="Klinner C."/>
            <person name="Konig C."/>
            <person name="Kovar C."/>
            <person name="Kroll A.R."/>
            <person name="Kuwar S.S."/>
            <person name="Lee S.L."/>
            <person name="Lehman R."/>
            <person name="Li K."/>
            <person name="Li Z."/>
            <person name="Liang H."/>
            <person name="Lovelace S."/>
            <person name="Lu Z."/>
            <person name="Mansfield J.H."/>
            <person name="McCulloch K.J."/>
            <person name="Mathew T."/>
            <person name="Morton B."/>
            <person name="Muzny D.M."/>
            <person name="Neunemann D."/>
            <person name="Ongeri F."/>
            <person name="Pauchet Y."/>
            <person name="Pu L.L."/>
            <person name="Pyrousis I."/>
            <person name="Rao X.J."/>
            <person name="Redding A."/>
            <person name="Roesel C."/>
            <person name="Sanchez-Gracia A."/>
            <person name="Schaack S."/>
            <person name="Shukla A."/>
            <person name="Tetreau G."/>
            <person name="Wang Y."/>
            <person name="Xiong G.H."/>
            <person name="Traut W."/>
            <person name="Walsh T.K."/>
            <person name="Worley K.C."/>
            <person name="Wu D."/>
            <person name="Wu W."/>
            <person name="Wu Y.Q."/>
            <person name="Zhang X."/>
            <person name="Zou Z."/>
            <person name="Zucker H."/>
            <person name="Briscoe A.D."/>
            <person name="Burmester T."/>
            <person name="Clem R.J."/>
            <person name="Feyereisen R."/>
            <person name="Grimmelikhuijzen C.J.P."/>
            <person name="Hamodrakas S.J."/>
            <person name="Hansson B.S."/>
            <person name="Huguet E."/>
            <person name="Jermiin L.S."/>
            <person name="Lan Q."/>
            <person name="Lehman H.K."/>
            <person name="Lorenzen M."/>
            <person name="Merzendorfer H."/>
            <person name="Michalopoulos I."/>
            <person name="Morton D.B."/>
            <person name="Muthukrishnan S."/>
            <person name="Oakeshott J.G."/>
            <person name="Palmer W."/>
            <person name="Park Y."/>
            <person name="Passarelli A.L."/>
            <person name="Rozas J."/>
            <person name="Schwartz L.M."/>
            <person name="Smith W."/>
            <person name="Southgate A."/>
            <person name="Vilcinskas A."/>
            <person name="Vogt R."/>
            <person name="Wang P."/>
            <person name="Werren J."/>
            <person name="Yu X.Q."/>
            <person name="Zhou J.J."/>
            <person name="Brown S.J."/>
            <person name="Scherer S.E."/>
            <person name="Richards S."/>
            <person name="Blissard G.W."/>
        </authorList>
    </citation>
    <scope>NUCLEOTIDE SEQUENCE</scope>
</reference>
<dbReference type="Proteomes" id="UP000791440">
    <property type="component" value="Unassembled WGS sequence"/>
</dbReference>
<dbReference type="InterPro" id="IPR004119">
    <property type="entry name" value="EcKL"/>
</dbReference>
<reference evidence="2" key="2">
    <citation type="submission" date="2020-12" db="EMBL/GenBank/DDBJ databases">
        <authorList>
            <person name="Kanost M."/>
        </authorList>
    </citation>
    <scope>NUCLEOTIDE SEQUENCE</scope>
</reference>
<dbReference type="SMART" id="SM00587">
    <property type="entry name" value="CHK"/>
    <property type="match status" value="1"/>
</dbReference>